<comment type="caution">
    <text evidence="1">The sequence shown here is derived from an EMBL/GenBank/DDBJ whole genome shotgun (WGS) entry which is preliminary data.</text>
</comment>
<organism evidence="1 2">
    <name type="scientific">Sinomonas flava</name>
    <dbReference type="NCBI Taxonomy" id="496857"/>
    <lineage>
        <taxon>Bacteria</taxon>
        <taxon>Bacillati</taxon>
        <taxon>Actinomycetota</taxon>
        <taxon>Actinomycetes</taxon>
        <taxon>Micrococcales</taxon>
        <taxon>Micrococcaceae</taxon>
        <taxon>Sinomonas</taxon>
    </lineage>
</organism>
<dbReference type="EMBL" id="BAAAQW010000005">
    <property type="protein sequence ID" value="GAA2200409.1"/>
    <property type="molecule type" value="Genomic_DNA"/>
</dbReference>
<proteinExistence type="predicted"/>
<evidence type="ECO:0000313" key="2">
    <source>
        <dbReference type="Proteomes" id="UP001500432"/>
    </source>
</evidence>
<sequence length="440" mass="47593">MPAKRPIRNRRAPLRSARSASRYLVALFSAIVVLILPTSGSTPDWAGESTLLTLPRVPWEGGPAYWKQFPAADAAGWSSPDFFPIVAWYNGISSDGEAQYDKALGINTYIGMDASTPYSLFADNGMYWIGPALNDTFTSGSKNWVGAFLDDEVDGRYTPEEGRAHLRELSHAAGKDGRFSYANFTQSVLSKDMRPADAEAYLNDFTDVVSVDMYWYTVPFCSAVPYRENYLAAIPQNGCRSSASYGTALTMLRERDAADGRLQPLWQFVEDLNGGPGDQPFTANITPAQLEGAVMSSLIGEARGIVYFNQSLSGPCQGGSVLRLSQVEQDFCGAGQASAVGRIDALIKQLAPVLNTQSFAYSFGPNLRTMFKVSGDSAYIFSMMGAGTSAGQRSFQLPAGVTGRAVEVVNENRTIPVGAGGAFSDSFGSEADYHVYRVRL</sequence>
<dbReference type="Proteomes" id="UP001500432">
    <property type="component" value="Unassembled WGS sequence"/>
</dbReference>
<dbReference type="RefSeq" id="WP_344299632.1">
    <property type="nucleotide sequence ID" value="NZ_BAAAQW010000005.1"/>
</dbReference>
<gene>
    <name evidence="1" type="ORF">GCM10009849_20780</name>
</gene>
<evidence type="ECO:0000313" key="1">
    <source>
        <dbReference type="EMBL" id="GAA2200409.1"/>
    </source>
</evidence>
<keyword evidence="2" id="KW-1185">Reference proteome</keyword>
<reference evidence="1 2" key="1">
    <citation type="journal article" date="2019" name="Int. J. Syst. Evol. Microbiol.">
        <title>The Global Catalogue of Microorganisms (GCM) 10K type strain sequencing project: providing services to taxonomists for standard genome sequencing and annotation.</title>
        <authorList>
            <consortium name="The Broad Institute Genomics Platform"/>
            <consortium name="The Broad Institute Genome Sequencing Center for Infectious Disease"/>
            <person name="Wu L."/>
            <person name="Ma J."/>
        </authorList>
    </citation>
    <scope>NUCLEOTIDE SEQUENCE [LARGE SCALE GENOMIC DNA]</scope>
    <source>
        <strain evidence="1 2">JCM 16034</strain>
    </source>
</reference>
<accession>A0ABN3BU23</accession>
<protein>
    <submittedName>
        <fullName evidence="1">Uncharacterized protein</fullName>
    </submittedName>
</protein>
<name>A0ABN3BU23_9MICC</name>